<evidence type="ECO:0000313" key="4">
    <source>
        <dbReference type="EMBL" id="CAF0949783.1"/>
    </source>
</evidence>
<feature type="compositionally biased region" description="Low complexity" evidence="1">
    <location>
        <begin position="52"/>
        <end position="69"/>
    </location>
</feature>
<evidence type="ECO:0000256" key="1">
    <source>
        <dbReference type="SAM" id="MobiDB-lite"/>
    </source>
</evidence>
<evidence type="ECO:0000313" key="5">
    <source>
        <dbReference type="Proteomes" id="UP000663832"/>
    </source>
</evidence>
<dbReference type="OrthoDB" id="10045150at2759"/>
<feature type="region of interest" description="Disordered" evidence="1">
    <location>
        <begin position="175"/>
        <end position="203"/>
    </location>
</feature>
<feature type="region of interest" description="Disordered" evidence="1">
    <location>
        <begin position="37"/>
        <end position="70"/>
    </location>
</feature>
<keyword evidence="5" id="KW-1185">Reference proteome</keyword>
<dbReference type="EMBL" id="CAJNOI010000052">
    <property type="protein sequence ID" value="CAF0949783.1"/>
    <property type="molecule type" value="Genomic_DNA"/>
</dbReference>
<protein>
    <submittedName>
        <fullName evidence="3">Uncharacterized protein</fullName>
    </submittedName>
</protein>
<accession>A0A814A0P0</accession>
<name>A0A814A0P0_9BILA</name>
<dbReference type="Proteomes" id="UP000663877">
    <property type="component" value="Unassembled WGS sequence"/>
</dbReference>
<dbReference type="EMBL" id="CAJNOM010000044">
    <property type="protein sequence ID" value="CAF0903235.1"/>
    <property type="molecule type" value="Genomic_DNA"/>
</dbReference>
<dbReference type="Proteomes" id="UP000663832">
    <property type="component" value="Unassembled WGS sequence"/>
</dbReference>
<gene>
    <name evidence="4" type="ORF">BJG266_LOCUS13143</name>
    <name evidence="2" type="ORF">QVE165_LOCUS9592</name>
    <name evidence="3" type="ORF">QVE165_LOCUS9704</name>
</gene>
<feature type="region of interest" description="Disordered" evidence="1">
    <location>
        <begin position="83"/>
        <end position="136"/>
    </location>
</feature>
<reference evidence="3" key="1">
    <citation type="submission" date="2021-02" db="EMBL/GenBank/DDBJ databases">
        <authorList>
            <person name="Nowell W R."/>
        </authorList>
    </citation>
    <scope>NUCLEOTIDE SEQUENCE</scope>
</reference>
<comment type="caution">
    <text evidence="3">The sequence shown here is derived from an EMBL/GenBank/DDBJ whole genome shotgun (WGS) entry which is preliminary data.</text>
</comment>
<proteinExistence type="predicted"/>
<evidence type="ECO:0000313" key="3">
    <source>
        <dbReference type="EMBL" id="CAF0905280.1"/>
    </source>
</evidence>
<evidence type="ECO:0000313" key="2">
    <source>
        <dbReference type="EMBL" id="CAF0903235.1"/>
    </source>
</evidence>
<dbReference type="AlphaFoldDB" id="A0A814A0P0"/>
<sequence length="203" mass="22797">MLNVIINDHVYDLLRAKYFIFFIVGFATPALPNHPGRAALISGPKRQVTKQNNSTTNRSITSRSTSVSSPAFSNIEHIRSYSVSHTHSDQVSRTSSGSSTPTSSRRTSISDKHEKPRRSSAQIVRGPKSLREWHEQPASLLEQPSLLEKVNIQILSPNSDRTHRPFFYENNPVREKSKSEENLIIENETNSPTTTISDATENK</sequence>
<feature type="compositionally biased region" description="Polar residues" evidence="1">
    <location>
        <begin position="187"/>
        <end position="203"/>
    </location>
</feature>
<feature type="compositionally biased region" description="Low complexity" evidence="1">
    <location>
        <begin position="92"/>
        <end position="107"/>
    </location>
</feature>
<organism evidence="3 5">
    <name type="scientific">Adineta steineri</name>
    <dbReference type="NCBI Taxonomy" id="433720"/>
    <lineage>
        <taxon>Eukaryota</taxon>
        <taxon>Metazoa</taxon>
        <taxon>Spiralia</taxon>
        <taxon>Gnathifera</taxon>
        <taxon>Rotifera</taxon>
        <taxon>Eurotatoria</taxon>
        <taxon>Bdelloidea</taxon>
        <taxon>Adinetida</taxon>
        <taxon>Adinetidae</taxon>
        <taxon>Adineta</taxon>
    </lineage>
</organism>
<dbReference type="EMBL" id="CAJNOM010000044">
    <property type="protein sequence ID" value="CAF0905280.1"/>
    <property type="molecule type" value="Genomic_DNA"/>
</dbReference>